<dbReference type="EMBL" id="JACHBX010000001">
    <property type="protein sequence ID" value="MBB6132875.1"/>
    <property type="molecule type" value="Genomic_DNA"/>
</dbReference>
<feature type="compositionally biased region" description="Gly residues" evidence="1">
    <location>
        <begin position="157"/>
        <end position="175"/>
    </location>
</feature>
<feature type="chain" id="PRO_5031162790" description="Ice-binding protein C-terminal domain-containing protein" evidence="2">
    <location>
        <begin position="21"/>
        <end position="247"/>
    </location>
</feature>
<dbReference type="InterPro" id="IPR013424">
    <property type="entry name" value="Ice-binding_C"/>
</dbReference>
<dbReference type="Proteomes" id="UP000540787">
    <property type="component" value="Unassembled WGS sequence"/>
</dbReference>
<sequence length="247" mass="23036">MSIRHLVVASLLISAGAAQADVVSSASQPAFQTGWTSGNGSSVIGSGVFGSGVSLVGGIAHNANKDLTSALVGSASASLSQSEAQKLFVQQGIDASYVLSAGNGLLAARFGNSAAVINDGDGVKIVQGQTGQSGSGATSPAAGGAIGGGAAVGGGSGAGTGSAGGGSAPVAGGSGSVDVSLPPVTGDTGGGNATQPSTDAGAAAPVAADPSLILPNDINEVPEPGTIGLMLAGLAGVGMMGRRRKAK</sequence>
<keyword evidence="2" id="KW-0732">Signal</keyword>
<organism evidence="4 5">
    <name type="scientific">Massilia aurea</name>
    <dbReference type="NCBI Taxonomy" id="373040"/>
    <lineage>
        <taxon>Bacteria</taxon>
        <taxon>Pseudomonadati</taxon>
        <taxon>Pseudomonadota</taxon>
        <taxon>Betaproteobacteria</taxon>
        <taxon>Burkholderiales</taxon>
        <taxon>Oxalobacteraceae</taxon>
        <taxon>Telluria group</taxon>
        <taxon>Massilia</taxon>
    </lineage>
</organism>
<comment type="caution">
    <text evidence="4">The sequence shown here is derived from an EMBL/GenBank/DDBJ whole genome shotgun (WGS) entry which is preliminary data.</text>
</comment>
<dbReference type="NCBIfam" id="TIGR02595">
    <property type="entry name" value="PEP_CTERM"/>
    <property type="match status" value="1"/>
</dbReference>
<dbReference type="AlphaFoldDB" id="A0A7W9WXZ1"/>
<evidence type="ECO:0000313" key="5">
    <source>
        <dbReference type="Proteomes" id="UP000540787"/>
    </source>
</evidence>
<evidence type="ECO:0000313" key="4">
    <source>
        <dbReference type="EMBL" id="MBB6132875.1"/>
    </source>
</evidence>
<keyword evidence="5" id="KW-1185">Reference proteome</keyword>
<feature type="signal peptide" evidence="2">
    <location>
        <begin position="1"/>
        <end position="20"/>
    </location>
</feature>
<evidence type="ECO:0000259" key="3">
    <source>
        <dbReference type="Pfam" id="PF07589"/>
    </source>
</evidence>
<evidence type="ECO:0000256" key="1">
    <source>
        <dbReference type="SAM" id="MobiDB-lite"/>
    </source>
</evidence>
<protein>
    <recommendedName>
        <fullName evidence="3">Ice-binding protein C-terminal domain-containing protein</fullName>
    </recommendedName>
</protein>
<proteinExistence type="predicted"/>
<gene>
    <name evidence="4" type="ORF">HD842_000986</name>
</gene>
<feature type="domain" description="Ice-binding protein C-terminal" evidence="3">
    <location>
        <begin position="221"/>
        <end position="244"/>
    </location>
</feature>
<feature type="region of interest" description="Disordered" evidence="1">
    <location>
        <begin position="157"/>
        <end position="203"/>
    </location>
</feature>
<reference evidence="4 5" key="1">
    <citation type="submission" date="2020-08" db="EMBL/GenBank/DDBJ databases">
        <title>The Agave Microbiome: Exploring the role of microbial communities in plant adaptations to desert environments.</title>
        <authorList>
            <person name="Partida-Martinez L.P."/>
        </authorList>
    </citation>
    <scope>NUCLEOTIDE SEQUENCE [LARGE SCALE GENOMIC DNA]</scope>
    <source>
        <strain evidence="4 5">AT3.2</strain>
    </source>
</reference>
<dbReference type="RefSeq" id="WP_183551723.1">
    <property type="nucleotide sequence ID" value="NZ_JACHBX010000001.1"/>
</dbReference>
<dbReference type="Pfam" id="PF07589">
    <property type="entry name" value="PEP-CTERM"/>
    <property type="match status" value="1"/>
</dbReference>
<name>A0A7W9WXZ1_9BURK</name>
<evidence type="ECO:0000256" key="2">
    <source>
        <dbReference type="SAM" id="SignalP"/>
    </source>
</evidence>
<accession>A0A7W9WXZ1</accession>